<accession>A0ABV6V906</accession>
<reference evidence="1 2" key="1">
    <citation type="submission" date="2024-09" db="EMBL/GenBank/DDBJ databases">
        <authorList>
            <person name="Lee S.D."/>
        </authorList>
    </citation>
    <scope>NUCLEOTIDE SEQUENCE [LARGE SCALE GENOMIC DNA]</scope>
    <source>
        <strain evidence="1 2">N1-1</strain>
    </source>
</reference>
<keyword evidence="2" id="KW-1185">Reference proteome</keyword>
<proteinExistence type="predicted"/>
<protein>
    <submittedName>
        <fullName evidence="1">Uncharacterized protein</fullName>
    </submittedName>
</protein>
<evidence type="ECO:0000313" key="1">
    <source>
        <dbReference type="EMBL" id="MFC1410204.1"/>
    </source>
</evidence>
<organism evidence="1 2">
    <name type="scientific">Streptacidiphilus alkalitolerans</name>
    <dbReference type="NCBI Taxonomy" id="3342712"/>
    <lineage>
        <taxon>Bacteria</taxon>
        <taxon>Bacillati</taxon>
        <taxon>Actinomycetota</taxon>
        <taxon>Actinomycetes</taxon>
        <taxon>Kitasatosporales</taxon>
        <taxon>Streptomycetaceae</taxon>
        <taxon>Streptacidiphilus</taxon>
    </lineage>
</organism>
<dbReference type="Proteomes" id="UP001592582">
    <property type="component" value="Unassembled WGS sequence"/>
</dbReference>
<dbReference type="EMBL" id="JBHEZX010000005">
    <property type="protein sequence ID" value="MFC1410204.1"/>
    <property type="molecule type" value="Genomic_DNA"/>
</dbReference>
<gene>
    <name evidence="1" type="ORF">ACEZDG_13090</name>
</gene>
<evidence type="ECO:0000313" key="2">
    <source>
        <dbReference type="Proteomes" id="UP001592582"/>
    </source>
</evidence>
<comment type="caution">
    <text evidence="1">The sequence shown here is derived from an EMBL/GenBank/DDBJ whole genome shotgun (WGS) entry which is preliminary data.</text>
</comment>
<name>A0ABV6V906_9ACTN</name>
<sequence length="128" mass="13387">MKYPRPMPGQSAVIAGAALAAVLMAATPAAAAYLRCDSVRTILRDCIGTEGGAEEDSCQPAVDQLALAVGPQPLARASACVCVHDIESQELHYHPNRDVAALNKRLADSGLYAWDCGLLVTQAMPDAP</sequence>